<evidence type="ECO:0000259" key="3">
    <source>
        <dbReference type="PROSITE" id="PS50883"/>
    </source>
</evidence>
<dbReference type="AlphaFoldDB" id="A0A368L759"/>
<dbReference type="Gene3D" id="3.20.20.450">
    <property type="entry name" value="EAL domain"/>
    <property type="match status" value="1"/>
</dbReference>
<dbReference type="SMART" id="SM00267">
    <property type="entry name" value="GGDEF"/>
    <property type="match status" value="1"/>
</dbReference>
<dbReference type="SUPFAM" id="SSF52172">
    <property type="entry name" value="CheY-like"/>
    <property type="match status" value="1"/>
</dbReference>
<evidence type="ECO:0000313" key="6">
    <source>
        <dbReference type="Proteomes" id="UP000252357"/>
    </source>
</evidence>
<evidence type="ECO:0000256" key="1">
    <source>
        <dbReference type="PROSITE-ProRule" id="PRU00169"/>
    </source>
</evidence>
<sequence>MHRILLVDDNEDDALLASAQIERALGKFSHRRVENALDFRHALVEEDWDLIICDHSMPQFDSRAALMIVKELKNETPFIVYSGHYSEQEGIQAMQRGASDFVEKGSPARLIPVVQRELNTSRLRRAKSVAENEIESLSRYDKLTRLPNRQFFLDIVDAKLTQLQEAHEQAALLYIDLDRFMRINESFGYQIGDFLIQTCAARLKSLPYNVTICRLSQDEFTLLLENCASNHDAIHLAEQILGRLGEPCYVTTPDQQTQELYLSASIGIAMFPLQGIDGPELIKNAESAMYRAKSQGGQRYLFYADELSGRASRRYMLELGLRHAISRGQIYLEFQPVFDLASEKLIGTEALVRWRNPEFGLIRPDEFIPLADETGMIIPLGEWVLREACLQTQRWHAAGYSHLNIAINFSAIQFRQEKLAEKVLPIILETGIAPDRIEVEITETVAMQDAESAIQTLKSLKNSGVRVAIDDFGTGYSSLSYLRKFPIDILKIDKSFVRDIETDPDDASIVRVINALGHALRLEMQAEGVENLEQLKFLQNEGCQRAQGYLFSMPRSAEAMTEMLAQYPSQFGFRQFGTT</sequence>
<evidence type="ECO:0000259" key="4">
    <source>
        <dbReference type="PROSITE" id="PS50887"/>
    </source>
</evidence>
<dbReference type="InterPro" id="IPR001789">
    <property type="entry name" value="Sig_transdc_resp-reg_receiver"/>
</dbReference>
<dbReference type="PROSITE" id="PS50883">
    <property type="entry name" value="EAL"/>
    <property type="match status" value="1"/>
</dbReference>
<dbReference type="CDD" id="cd01949">
    <property type="entry name" value="GGDEF"/>
    <property type="match status" value="1"/>
</dbReference>
<dbReference type="InterPro" id="IPR029787">
    <property type="entry name" value="Nucleotide_cyclase"/>
</dbReference>
<dbReference type="CDD" id="cd00156">
    <property type="entry name" value="REC"/>
    <property type="match status" value="1"/>
</dbReference>
<dbReference type="SUPFAM" id="SSF55073">
    <property type="entry name" value="Nucleotide cyclase"/>
    <property type="match status" value="1"/>
</dbReference>
<accession>A0A368L759</accession>
<dbReference type="EMBL" id="QPGB01000001">
    <property type="protein sequence ID" value="RCS59483.1"/>
    <property type="molecule type" value="Genomic_DNA"/>
</dbReference>
<dbReference type="InterPro" id="IPR035919">
    <property type="entry name" value="EAL_sf"/>
</dbReference>
<dbReference type="SUPFAM" id="SSF141868">
    <property type="entry name" value="EAL domain-like"/>
    <property type="match status" value="1"/>
</dbReference>
<dbReference type="GO" id="GO:0000160">
    <property type="term" value="P:phosphorelay signal transduction system"/>
    <property type="evidence" value="ECO:0007669"/>
    <property type="project" value="InterPro"/>
</dbReference>
<dbReference type="Proteomes" id="UP000252357">
    <property type="component" value="Unassembled WGS sequence"/>
</dbReference>
<feature type="domain" description="GGDEF" evidence="4">
    <location>
        <begin position="168"/>
        <end position="305"/>
    </location>
</feature>
<dbReference type="OrthoDB" id="9813903at2"/>
<dbReference type="Pfam" id="PF00563">
    <property type="entry name" value="EAL"/>
    <property type="match status" value="1"/>
</dbReference>
<keyword evidence="6" id="KW-1185">Reference proteome</keyword>
<dbReference type="CDD" id="cd01948">
    <property type="entry name" value="EAL"/>
    <property type="match status" value="1"/>
</dbReference>
<dbReference type="RefSeq" id="WP_114401633.1">
    <property type="nucleotide sequence ID" value="NZ_QPGB01000001.1"/>
</dbReference>
<dbReference type="Gene3D" id="3.40.50.2300">
    <property type="match status" value="1"/>
</dbReference>
<dbReference type="FunFam" id="3.20.20.450:FF:000001">
    <property type="entry name" value="Cyclic di-GMP phosphodiesterase yahA"/>
    <property type="match status" value="1"/>
</dbReference>
<feature type="domain" description="Response regulatory" evidence="2">
    <location>
        <begin position="3"/>
        <end position="119"/>
    </location>
</feature>
<dbReference type="SMART" id="SM00448">
    <property type="entry name" value="REC"/>
    <property type="match status" value="1"/>
</dbReference>
<organism evidence="5 6">
    <name type="scientific">Parvibium lacunae</name>
    <dbReference type="NCBI Taxonomy" id="1888893"/>
    <lineage>
        <taxon>Bacteria</taxon>
        <taxon>Pseudomonadati</taxon>
        <taxon>Pseudomonadota</taxon>
        <taxon>Betaproteobacteria</taxon>
        <taxon>Burkholderiales</taxon>
        <taxon>Alcaligenaceae</taxon>
        <taxon>Parvibium</taxon>
    </lineage>
</organism>
<dbReference type="SMART" id="SM00052">
    <property type="entry name" value="EAL"/>
    <property type="match status" value="1"/>
</dbReference>
<dbReference type="InterPro" id="IPR001633">
    <property type="entry name" value="EAL_dom"/>
</dbReference>
<dbReference type="Gene3D" id="3.30.70.270">
    <property type="match status" value="1"/>
</dbReference>
<dbReference type="Pfam" id="PF00990">
    <property type="entry name" value="GGDEF"/>
    <property type="match status" value="1"/>
</dbReference>
<gene>
    <name evidence="5" type="ORF">DU000_01770</name>
</gene>
<feature type="modified residue" description="4-aspartylphosphate" evidence="1">
    <location>
        <position position="54"/>
    </location>
</feature>
<dbReference type="InterPro" id="IPR043128">
    <property type="entry name" value="Rev_trsase/Diguanyl_cyclase"/>
</dbReference>
<dbReference type="PROSITE" id="PS50110">
    <property type="entry name" value="RESPONSE_REGULATORY"/>
    <property type="match status" value="1"/>
</dbReference>
<reference evidence="5 6" key="1">
    <citation type="journal article" date="2018" name="Int. J. Syst. Evol. Microbiol.">
        <title>Parvibium lacunae gen. nov., sp. nov., a new member of the family Alcaligenaceae isolated from a freshwater pond.</title>
        <authorList>
            <person name="Chen W.M."/>
            <person name="Xie P.B."/>
            <person name="Hsu M.Y."/>
            <person name="Sheu S.Y."/>
        </authorList>
    </citation>
    <scope>NUCLEOTIDE SEQUENCE [LARGE SCALE GENOMIC DNA]</scope>
    <source>
        <strain evidence="5 6">KMB9</strain>
    </source>
</reference>
<keyword evidence="1" id="KW-0597">Phosphoprotein</keyword>
<evidence type="ECO:0000259" key="2">
    <source>
        <dbReference type="PROSITE" id="PS50110"/>
    </source>
</evidence>
<dbReference type="PROSITE" id="PS50887">
    <property type="entry name" value="GGDEF"/>
    <property type="match status" value="1"/>
</dbReference>
<protein>
    <submittedName>
        <fullName evidence="5">EAL domain-containing protein</fullName>
    </submittedName>
</protein>
<dbReference type="PANTHER" id="PTHR44757">
    <property type="entry name" value="DIGUANYLATE CYCLASE DGCP"/>
    <property type="match status" value="1"/>
</dbReference>
<dbReference type="InterPro" id="IPR000160">
    <property type="entry name" value="GGDEF_dom"/>
</dbReference>
<dbReference type="NCBIfam" id="TIGR00254">
    <property type="entry name" value="GGDEF"/>
    <property type="match status" value="1"/>
</dbReference>
<feature type="domain" description="EAL" evidence="3">
    <location>
        <begin position="314"/>
        <end position="568"/>
    </location>
</feature>
<name>A0A368L759_9BURK</name>
<dbReference type="InterPro" id="IPR011006">
    <property type="entry name" value="CheY-like_superfamily"/>
</dbReference>
<evidence type="ECO:0000313" key="5">
    <source>
        <dbReference type="EMBL" id="RCS59483.1"/>
    </source>
</evidence>
<comment type="caution">
    <text evidence="5">The sequence shown here is derived from an EMBL/GenBank/DDBJ whole genome shotgun (WGS) entry which is preliminary data.</text>
</comment>
<dbReference type="Pfam" id="PF00072">
    <property type="entry name" value="Response_reg"/>
    <property type="match status" value="1"/>
</dbReference>
<dbReference type="InterPro" id="IPR052155">
    <property type="entry name" value="Biofilm_reg_signaling"/>
</dbReference>
<dbReference type="PANTHER" id="PTHR44757:SF2">
    <property type="entry name" value="BIOFILM ARCHITECTURE MAINTENANCE PROTEIN MBAA"/>
    <property type="match status" value="1"/>
</dbReference>
<proteinExistence type="predicted"/>